<dbReference type="EMBL" id="ASHM01007776">
    <property type="protein sequence ID" value="PNY15562.1"/>
    <property type="molecule type" value="Genomic_DNA"/>
</dbReference>
<accession>A0A2K3PJU1</accession>
<comment type="caution">
    <text evidence="1">The sequence shown here is derived from an EMBL/GenBank/DDBJ whole genome shotgun (WGS) entry which is preliminary data.</text>
</comment>
<evidence type="ECO:0000313" key="2">
    <source>
        <dbReference type="Proteomes" id="UP000236291"/>
    </source>
</evidence>
<feature type="non-terminal residue" evidence="1">
    <location>
        <position position="1"/>
    </location>
</feature>
<proteinExistence type="predicted"/>
<dbReference type="Proteomes" id="UP000236291">
    <property type="component" value="Unassembled WGS sequence"/>
</dbReference>
<name>A0A2K3PJU1_TRIPR</name>
<protein>
    <submittedName>
        <fullName evidence="1">Uncharacterized protein</fullName>
    </submittedName>
</protein>
<reference evidence="1 2" key="1">
    <citation type="journal article" date="2014" name="Am. J. Bot.">
        <title>Genome assembly and annotation for red clover (Trifolium pratense; Fabaceae).</title>
        <authorList>
            <person name="Istvanek J."/>
            <person name="Jaros M."/>
            <person name="Krenek A."/>
            <person name="Repkova J."/>
        </authorList>
    </citation>
    <scope>NUCLEOTIDE SEQUENCE [LARGE SCALE GENOMIC DNA]</scope>
    <source>
        <strain evidence="2">cv. Tatra</strain>
        <tissue evidence="1">Young leaves</tissue>
    </source>
</reference>
<evidence type="ECO:0000313" key="1">
    <source>
        <dbReference type="EMBL" id="PNY15562.1"/>
    </source>
</evidence>
<reference evidence="1 2" key="2">
    <citation type="journal article" date="2017" name="Front. Plant Sci.">
        <title>Gene Classification and Mining of Molecular Markers Useful in Red Clover (Trifolium pratense) Breeding.</title>
        <authorList>
            <person name="Istvanek J."/>
            <person name="Dluhosova J."/>
            <person name="Dluhos P."/>
            <person name="Patkova L."/>
            <person name="Nedelnik J."/>
            <person name="Repkova J."/>
        </authorList>
    </citation>
    <scope>NUCLEOTIDE SEQUENCE [LARGE SCALE GENOMIC DNA]</scope>
    <source>
        <strain evidence="2">cv. Tatra</strain>
        <tissue evidence="1">Young leaves</tissue>
    </source>
</reference>
<sequence>FGSKEYIEISWKTPRHGWIALNSDGAVKQVAGKAGCGGVLTVGGLKDFQSIWETRQLTWRNFGDDLNVAAR</sequence>
<dbReference type="AlphaFoldDB" id="A0A2K3PJU1"/>
<organism evidence="1 2">
    <name type="scientific">Trifolium pratense</name>
    <name type="common">Red clover</name>
    <dbReference type="NCBI Taxonomy" id="57577"/>
    <lineage>
        <taxon>Eukaryota</taxon>
        <taxon>Viridiplantae</taxon>
        <taxon>Streptophyta</taxon>
        <taxon>Embryophyta</taxon>
        <taxon>Tracheophyta</taxon>
        <taxon>Spermatophyta</taxon>
        <taxon>Magnoliopsida</taxon>
        <taxon>eudicotyledons</taxon>
        <taxon>Gunneridae</taxon>
        <taxon>Pentapetalae</taxon>
        <taxon>rosids</taxon>
        <taxon>fabids</taxon>
        <taxon>Fabales</taxon>
        <taxon>Fabaceae</taxon>
        <taxon>Papilionoideae</taxon>
        <taxon>50 kb inversion clade</taxon>
        <taxon>NPAAA clade</taxon>
        <taxon>Hologalegina</taxon>
        <taxon>IRL clade</taxon>
        <taxon>Trifolieae</taxon>
        <taxon>Trifolium</taxon>
    </lineage>
</organism>
<gene>
    <name evidence="1" type="ORF">L195_g012261</name>
</gene>